<organism evidence="1 2">
    <name type="scientific">Dioscorea alata</name>
    <name type="common">Purple yam</name>
    <dbReference type="NCBI Taxonomy" id="55571"/>
    <lineage>
        <taxon>Eukaryota</taxon>
        <taxon>Viridiplantae</taxon>
        <taxon>Streptophyta</taxon>
        <taxon>Embryophyta</taxon>
        <taxon>Tracheophyta</taxon>
        <taxon>Spermatophyta</taxon>
        <taxon>Magnoliopsida</taxon>
        <taxon>Liliopsida</taxon>
        <taxon>Dioscoreales</taxon>
        <taxon>Dioscoreaceae</taxon>
        <taxon>Dioscorea</taxon>
    </lineage>
</organism>
<dbReference type="Proteomes" id="UP000827976">
    <property type="component" value="Chromosome 17"/>
</dbReference>
<accession>A0ACB7UDC5</accession>
<name>A0ACB7UDC5_DIOAL</name>
<sequence length="721" mass="78909">MDAVELPLPANVAVKLLAPDGFGRVGKPDNGSDSSGFGGRKASDYGSYHKEVKCPVANSEYNSVSSKKVADEELFMRNKLPNVKCEENVNKRHHLGEADMFNSLLLKHESQPLNRKSAKNLSILPCPKRPRTDLPEHSLKACGSDASHEITRNAGIDIISCNSAERSRTIKQKRCQDSKKTEKRSFRAGGRLKYETGLAGSDSTCVVNNIFGSYGLKSELHDVAELVDEVSLGELLDGSHRYSKLYPDKGKKTGHVNENTLALVRRACDLLTSHAANDSNIAKKSPASNLNLNDCLVKISDVDGIHKCVEESLSSKVEDHGQGNMKNSILDHPKKVLNHLALPPANDLDALVRDSNLPSLSPESTTTLRSGNLPTFPWSFSHNGTCKSSSDVSKSSSARITYQSRWVRIWKYSASVGNECSSSSDLDIRKCYNKSNSLNQQKIDDLLQYMKSLPDKVSEQSVIIGNDLHEAKPSNFTTSMEASGFFGLKAQFGRQTNFDDCLQHNMSSCKDQHACSTNGCSDSSHCKSTNGGCSQSPSLSPMLDALKSGYSQRVVAAAETLCEIASSSNTIKTRNQNDGNLRWLKAAPQKTIMKSRKSVFSMGKTDDPILAARLHDPIKTTGISSTKQKPIVEKNATHMNSIGRSPIRSSLSSEGTSLCKLEREPSTHHLKPLLGSNTLKPSSSPIHSVPRFERDFDSLQKSRHFGGTSIKDWSRGRSKKL</sequence>
<gene>
    <name evidence="1" type="ORF">IHE45_17G075500</name>
</gene>
<protein>
    <submittedName>
        <fullName evidence="1">Uncharacterized protein</fullName>
    </submittedName>
</protein>
<evidence type="ECO:0000313" key="2">
    <source>
        <dbReference type="Proteomes" id="UP000827976"/>
    </source>
</evidence>
<evidence type="ECO:0000313" key="1">
    <source>
        <dbReference type="EMBL" id="KAH7658251.1"/>
    </source>
</evidence>
<comment type="caution">
    <text evidence="1">The sequence shown here is derived from an EMBL/GenBank/DDBJ whole genome shotgun (WGS) entry which is preliminary data.</text>
</comment>
<keyword evidence="2" id="KW-1185">Reference proteome</keyword>
<reference evidence="2" key="1">
    <citation type="journal article" date="2022" name="Nat. Commun.">
        <title>Chromosome evolution and the genetic basis of agronomically important traits in greater yam.</title>
        <authorList>
            <person name="Bredeson J.V."/>
            <person name="Lyons J.B."/>
            <person name="Oniyinde I.O."/>
            <person name="Okereke N.R."/>
            <person name="Kolade O."/>
            <person name="Nnabue I."/>
            <person name="Nwadili C.O."/>
            <person name="Hribova E."/>
            <person name="Parker M."/>
            <person name="Nwogha J."/>
            <person name="Shu S."/>
            <person name="Carlson J."/>
            <person name="Kariba R."/>
            <person name="Muthemba S."/>
            <person name="Knop K."/>
            <person name="Barton G.J."/>
            <person name="Sherwood A.V."/>
            <person name="Lopez-Montes A."/>
            <person name="Asiedu R."/>
            <person name="Jamnadass R."/>
            <person name="Muchugi A."/>
            <person name="Goodstein D."/>
            <person name="Egesi C.N."/>
            <person name="Featherston J."/>
            <person name="Asfaw A."/>
            <person name="Simpson G.G."/>
            <person name="Dolezel J."/>
            <person name="Hendre P.S."/>
            <person name="Van Deynze A."/>
            <person name="Kumar P.L."/>
            <person name="Obidiegwu J.E."/>
            <person name="Bhattacharjee R."/>
            <person name="Rokhsar D.S."/>
        </authorList>
    </citation>
    <scope>NUCLEOTIDE SEQUENCE [LARGE SCALE GENOMIC DNA]</scope>
    <source>
        <strain evidence="2">cv. TDa95/00328</strain>
    </source>
</reference>
<proteinExistence type="predicted"/>
<dbReference type="EMBL" id="CM037027">
    <property type="protein sequence ID" value="KAH7658251.1"/>
    <property type="molecule type" value="Genomic_DNA"/>
</dbReference>